<feature type="signal peptide" evidence="2">
    <location>
        <begin position="1"/>
        <end position="20"/>
    </location>
</feature>
<keyword evidence="4" id="KW-1185">Reference proteome</keyword>
<accession>A0ABP9XZZ2</accession>
<feature type="region of interest" description="Disordered" evidence="1">
    <location>
        <begin position="86"/>
        <end position="118"/>
    </location>
</feature>
<evidence type="ECO:0000313" key="3">
    <source>
        <dbReference type="EMBL" id="GAA5800028.1"/>
    </source>
</evidence>
<feature type="chain" id="PRO_5045512188" evidence="2">
    <location>
        <begin position="21"/>
        <end position="118"/>
    </location>
</feature>
<name>A0ABP9XZZ2_9FUNG</name>
<protein>
    <submittedName>
        <fullName evidence="3">Uncharacterized protein</fullName>
    </submittedName>
</protein>
<evidence type="ECO:0000256" key="2">
    <source>
        <dbReference type="SAM" id="SignalP"/>
    </source>
</evidence>
<gene>
    <name evidence="3" type="ORF">HPULCUR_005450</name>
</gene>
<comment type="caution">
    <text evidence="3">The sequence shown here is derived from an EMBL/GenBank/DDBJ whole genome shotgun (WGS) entry which is preliminary data.</text>
</comment>
<keyword evidence="2" id="KW-0732">Signal</keyword>
<reference evidence="3 4" key="1">
    <citation type="submission" date="2024-04" db="EMBL/GenBank/DDBJ databases">
        <title>genome sequences of Mucor flavus KT1a and Helicostylum pulchrum KT1b strains isolation_sourced from the surface of a dry-aged beef.</title>
        <authorList>
            <person name="Toyotome T."/>
            <person name="Hosono M."/>
            <person name="Torimaru M."/>
            <person name="Fukuda K."/>
            <person name="Mikami N."/>
        </authorList>
    </citation>
    <scope>NUCLEOTIDE SEQUENCE [LARGE SCALE GENOMIC DNA]</scope>
    <source>
        <strain evidence="3 4">KT1b</strain>
    </source>
</reference>
<evidence type="ECO:0000313" key="4">
    <source>
        <dbReference type="Proteomes" id="UP001476247"/>
    </source>
</evidence>
<feature type="compositionally biased region" description="Basic residues" evidence="1">
    <location>
        <begin position="86"/>
        <end position="109"/>
    </location>
</feature>
<dbReference type="Proteomes" id="UP001476247">
    <property type="component" value="Unassembled WGS sequence"/>
</dbReference>
<sequence length="118" mass="12643">MKSTFYLAIFIATLIMMVSAAPSPKKTCQLIKDPHANSVCKKYCGKSGYLLGECGSKGICICKNKKAVAKTTKKAIKKTIKKVSKKSTVKKSTAKKTAAKKTAVKKPAAKKSTASNKQ</sequence>
<evidence type="ECO:0000256" key="1">
    <source>
        <dbReference type="SAM" id="MobiDB-lite"/>
    </source>
</evidence>
<proteinExistence type="predicted"/>
<organism evidence="3 4">
    <name type="scientific">Helicostylum pulchrum</name>
    <dbReference type="NCBI Taxonomy" id="562976"/>
    <lineage>
        <taxon>Eukaryota</taxon>
        <taxon>Fungi</taxon>
        <taxon>Fungi incertae sedis</taxon>
        <taxon>Mucoromycota</taxon>
        <taxon>Mucoromycotina</taxon>
        <taxon>Mucoromycetes</taxon>
        <taxon>Mucorales</taxon>
        <taxon>Mucorineae</taxon>
        <taxon>Mucoraceae</taxon>
        <taxon>Helicostylum</taxon>
    </lineage>
</organism>
<dbReference type="EMBL" id="BAABUJ010000014">
    <property type="protein sequence ID" value="GAA5800028.1"/>
    <property type="molecule type" value="Genomic_DNA"/>
</dbReference>